<keyword evidence="6 9" id="KW-0547">Nucleotide-binding</keyword>
<reference evidence="11 12" key="1">
    <citation type="submission" date="2016-10" db="EMBL/GenBank/DDBJ databases">
        <authorList>
            <person name="de Groot N.N."/>
        </authorList>
    </citation>
    <scope>NUCLEOTIDE SEQUENCE [LARGE SCALE GENOMIC DNA]</scope>
    <source>
        <strain evidence="11 12">DSM 22012</strain>
    </source>
</reference>
<evidence type="ECO:0000256" key="3">
    <source>
        <dbReference type="ARBA" id="ARBA00022679"/>
    </source>
</evidence>
<dbReference type="SUPFAM" id="SSF55821">
    <property type="entry name" value="YrdC/RibB"/>
    <property type="match status" value="1"/>
</dbReference>
<dbReference type="GO" id="GO:0000049">
    <property type="term" value="F:tRNA binding"/>
    <property type="evidence" value="ECO:0007669"/>
    <property type="project" value="TreeGrafter"/>
</dbReference>
<dbReference type="GO" id="GO:0061710">
    <property type="term" value="F:L-threonylcarbamoyladenylate synthase"/>
    <property type="evidence" value="ECO:0007669"/>
    <property type="project" value="UniProtKB-EC"/>
</dbReference>
<organism evidence="11 12">
    <name type="scientific">Marinobacterium lutimaris</name>
    <dbReference type="NCBI Taxonomy" id="568106"/>
    <lineage>
        <taxon>Bacteria</taxon>
        <taxon>Pseudomonadati</taxon>
        <taxon>Pseudomonadota</taxon>
        <taxon>Gammaproteobacteria</taxon>
        <taxon>Oceanospirillales</taxon>
        <taxon>Oceanospirillaceae</taxon>
        <taxon>Marinobacterium</taxon>
    </lineage>
</organism>
<proteinExistence type="inferred from homology"/>
<keyword evidence="12" id="KW-1185">Reference proteome</keyword>
<evidence type="ECO:0000313" key="12">
    <source>
        <dbReference type="Proteomes" id="UP000236745"/>
    </source>
</evidence>
<dbReference type="RefSeq" id="WP_104005463.1">
    <property type="nucleotide sequence ID" value="NZ_FNVQ01000006.1"/>
</dbReference>
<dbReference type="GO" id="GO:0005524">
    <property type="term" value="F:ATP binding"/>
    <property type="evidence" value="ECO:0007669"/>
    <property type="project" value="UniProtKB-UniRule"/>
</dbReference>
<keyword evidence="4 9" id="KW-0819">tRNA processing</keyword>
<evidence type="ECO:0000256" key="8">
    <source>
        <dbReference type="ARBA" id="ARBA00048366"/>
    </source>
</evidence>
<dbReference type="FunFam" id="3.90.870.10:FF:000004">
    <property type="entry name" value="Threonylcarbamoyl-AMP synthase"/>
    <property type="match status" value="1"/>
</dbReference>
<comment type="similarity">
    <text evidence="9">Belongs to the SUA5 family. TsaC subfamily.</text>
</comment>
<dbReference type="GO" id="GO:0005737">
    <property type="term" value="C:cytoplasm"/>
    <property type="evidence" value="ECO:0007669"/>
    <property type="project" value="UniProtKB-SubCell"/>
</dbReference>
<evidence type="ECO:0000259" key="10">
    <source>
        <dbReference type="PROSITE" id="PS51163"/>
    </source>
</evidence>
<keyword evidence="5 9" id="KW-0548">Nucleotidyltransferase</keyword>
<evidence type="ECO:0000256" key="1">
    <source>
        <dbReference type="ARBA" id="ARBA00004496"/>
    </source>
</evidence>
<evidence type="ECO:0000256" key="5">
    <source>
        <dbReference type="ARBA" id="ARBA00022695"/>
    </source>
</evidence>
<dbReference type="InterPro" id="IPR023535">
    <property type="entry name" value="TC-AMP_synthase"/>
</dbReference>
<dbReference type="AlphaFoldDB" id="A0A1H6DI82"/>
<dbReference type="NCBIfam" id="TIGR00057">
    <property type="entry name" value="L-threonylcarbamoyladenylate synthase"/>
    <property type="match status" value="1"/>
</dbReference>
<evidence type="ECO:0000256" key="2">
    <source>
        <dbReference type="ARBA" id="ARBA00022490"/>
    </source>
</evidence>
<sequence>MNDWHIDQAVRVLRQGGIIAYPTEAVWGLGCDPFNPDAVARLLEIKRRPEHKGLILAAASEFQVSGLLAPLNDEQRELLSSTWPGPNTWLLPDPTQLIPRWIKGNHSGVAVRVSAHPVVQALCRAYGGPIVSTSANVSAAPPAKSKLKVRTYFGSDVDYIVDGALGSQTKPTTIRDISDNKVVRS</sequence>
<dbReference type="EC" id="2.7.7.87" evidence="9"/>
<gene>
    <name evidence="9" type="primary">tsaC</name>
    <name evidence="11" type="ORF">SAMN05444390_106126</name>
</gene>
<feature type="domain" description="YrdC-like" evidence="10">
    <location>
        <begin position="3"/>
        <end position="185"/>
    </location>
</feature>
<dbReference type="GO" id="GO:0006450">
    <property type="term" value="P:regulation of translational fidelity"/>
    <property type="evidence" value="ECO:0007669"/>
    <property type="project" value="TreeGrafter"/>
</dbReference>
<dbReference type="Gene3D" id="3.90.870.10">
    <property type="entry name" value="DHBP synthase"/>
    <property type="match status" value="1"/>
</dbReference>
<keyword evidence="7 9" id="KW-0067">ATP-binding</keyword>
<evidence type="ECO:0000256" key="4">
    <source>
        <dbReference type="ARBA" id="ARBA00022694"/>
    </source>
</evidence>
<accession>A0A1H6DI82</accession>
<dbReference type="GO" id="GO:0003725">
    <property type="term" value="F:double-stranded RNA binding"/>
    <property type="evidence" value="ECO:0007669"/>
    <property type="project" value="InterPro"/>
</dbReference>
<dbReference type="Proteomes" id="UP000236745">
    <property type="component" value="Unassembled WGS sequence"/>
</dbReference>
<keyword evidence="3 9" id="KW-0808">Transferase</keyword>
<dbReference type="HAMAP" id="MF_01852">
    <property type="entry name" value="TsaC"/>
    <property type="match status" value="1"/>
</dbReference>
<evidence type="ECO:0000313" key="11">
    <source>
        <dbReference type="EMBL" id="SEG84375.1"/>
    </source>
</evidence>
<dbReference type="PROSITE" id="PS51163">
    <property type="entry name" value="YRDC"/>
    <property type="match status" value="1"/>
</dbReference>
<evidence type="ECO:0000256" key="7">
    <source>
        <dbReference type="ARBA" id="ARBA00022840"/>
    </source>
</evidence>
<dbReference type="InterPro" id="IPR050156">
    <property type="entry name" value="TC-AMP_synthase_SUA5"/>
</dbReference>
<dbReference type="InterPro" id="IPR017945">
    <property type="entry name" value="DHBP_synth_RibB-like_a/b_dom"/>
</dbReference>
<protein>
    <recommendedName>
        <fullName evidence="9">Threonylcarbamoyl-AMP synthase</fullName>
        <shortName evidence="9">TC-AMP synthase</shortName>
        <ecNumber evidence="9">2.7.7.87</ecNumber>
    </recommendedName>
    <alternativeName>
        <fullName evidence="9">L-threonylcarbamoyladenylate synthase</fullName>
    </alternativeName>
    <alternativeName>
        <fullName evidence="9">t(6)A37 threonylcarbamoyladenosine biosynthesis protein TsaC</fullName>
    </alternativeName>
    <alternativeName>
        <fullName evidence="9">tRNA threonylcarbamoyladenosine biosynthesis protein TsaC</fullName>
    </alternativeName>
</protein>
<comment type="function">
    <text evidence="9">Required for the formation of a threonylcarbamoyl group on adenosine at position 37 (t(6)A37) in tRNAs that read codons beginning with adenine. Catalyzes the conversion of L-threonine, HCO(3)(-)/CO(2) and ATP to give threonylcarbamoyl-AMP (TC-AMP) as the acyladenylate intermediate, with the release of diphosphate.</text>
</comment>
<dbReference type="PANTHER" id="PTHR17490:SF18">
    <property type="entry name" value="THREONYLCARBAMOYL-AMP SYNTHASE"/>
    <property type="match status" value="1"/>
</dbReference>
<name>A0A1H6DI82_9GAMM</name>
<dbReference type="EMBL" id="FNVQ01000006">
    <property type="protein sequence ID" value="SEG84375.1"/>
    <property type="molecule type" value="Genomic_DNA"/>
</dbReference>
<dbReference type="Pfam" id="PF01300">
    <property type="entry name" value="Sua5_yciO_yrdC"/>
    <property type="match status" value="1"/>
</dbReference>
<dbReference type="InterPro" id="IPR006070">
    <property type="entry name" value="Sua5-like_dom"/>
</dbReference>
<dbReference type="OrthoDB" id="9814580at2"/>
<keyword evidence="2 9" id="KW-0963">Cytoplasm</keyword>
<comment type="subcellular location">
    <subcellularLocation>
        <location evidence="1 9">Cytoplasm</location>
    </subcellularLocation>
</comment>
<comment type="catalytic activity">
    <reaction evidence="8 9">
        <text>L-threonine + hydrogencarbonate + ATP = L-threonylcarbamoyladenylate + diphosphate + H2O</text>
        <dbReference type="Rhea" id="RHEA:36407"/>
        <dbReference type="ChEBI" id="CHEBI:15377"/>
        <dbReference type="ChEBI" id="CHEBI:17544"/>
        <dbReference type="ChEBI" id="CHEBI:30616"/>
        <dbReference type="ChEBI" id="CHEBI:33019"/>
        <dbReference type="ChEBI" id="CHEBI:57926"/>
        <dbReference type="ChEBI" id="CHEBI:73682"/>
        <dbReference type="EC" id="2.7.7.87"/>
    </reaction>
</comment>
<dbReference type="PANTHER" id="PTHR17490">
    <property type="entry name" value="SUA5"/>
    <property type="match status" value="1"/>
</dbReference>
<dbReference type="GO" id="GO:0002949">
    <property type="term" value="P:tRNA threonylcarbamoyladenosine modification"/>
    <property type="evidence" value="ECO:0007669"/>
    <property type="project" value="UniProtKB-UniRule"/>
</dbReference>
<evidence type="ECO:0000256" key="6">
    <source>
        <dbReference type="ARBA" id="ARBA00022741"/>
    </source>
</evidence>
<evidence type="ECO:0000256" key="9">
    <source>
        <dbReference type="HAMAP-Rule" id="MF_01852"/>
    </source>
</evidence>